<proteinExistence type="predicted"/>
<evidence type="ECO:0000313" key="3">
    <source>
        <dbReference type="Proteomes" id="UP000652761"/>
    </source>
</evidence>
<protein>
    <submittedName>
        <fullName evidence="2">Uncharacterized protein</fullName>
    </submittedName>
</protein>
<dbReference type="Proteomes" id="UP000652761">
    <property type="component" value="Unassembled WGS sequence"/>
</dbReference>
<dbReference type="AlphaFoldDB" id="A0A843V077"/>
<feature type="compositionally biased region" description="Pro residues" evidence="1">
    <location>
        <begin position="117"/>
        <end position="129"/>
    </location>
</feature>
<keyword evidence="3" id="KW-1185">Reference proteome</keyword>
<feature type="region of interest" description="Disordered" evidence="1">
    <location>
        <begin position="114"/>
        <end position="175"/>
    </location>
</feature>
<dbReference type="EMBL" id="NMUH01001056">
    <property type="protein sequence ID" value="MQL88436.1"/>
    <property type="molecule type" value="Genomic_DNA"/>
</dbReference>
<sequence>MRIYTCYASNINLPAIADQAETSNMEQHPTISSRRREQARAWLDRVNVEVDLPPQNEGGIGAADIATTSNHPLDQGRSTENLNIMVPSLPNLEMVMQENQKLKAMLESLMQQLGMAVPPPPQPSSPLQPPQSAQQPLQPQQLQQTSQPALPTMAPQPGNVLPSTPRAEFAFRQPI</sequence>
<evidence type="ECO:0000256" key="1">
    <source>
        <dbReference type="SAM" id="MobiDB-lite"/>
    </source>
</evidence>
<reference evidence="2" key="1">
    <citation type="submission" date="2017-07" db="EMBL/GenBank/DDBJ databases">
        <title>Taro Niue Genome Assembly and Annotation.</title>
        <authorList>
            <person name="Atibalentja N."/>
            <person name="Keating K."/>
            <person name="Fields C.J."/>
        </authorList>
    </citation>
    <scope>NUCLEOTIDE SEQUENCE</scope>
    <source>
        <strain evidence="2">Niue_2</strain>
        <tissue evidence="2">Leaf</tissue>
    </source>
</reference>
<accession>A0A843V077</accession>
<organism evidence="2 3">
    <name type="scientific">Colocasia esculenta</name>
    <name type="common">Wild taro</name>
    <name type="synonym">Arum esculentum</name>
    <dbReference type="NCBI Taxonomy" id="4460"/>
    <lineage>
        <taxon>Eukaryota</taxon>
        <taxon>Viridiplantae</taxon>
        <taxon>Streptophyta</taxon>
        <taxon>Embryophyta</taxon>
        <taxon>Tracheophyta</taxon>
        <taxon>Spermatophyta</taxon>
        <taxon>Magnoliopsida</taxon>
        <taxon>Liliopsida</taxon>
        <taxon>Araceae</taxon>
        <taxon>Aroideae</taxon>
        <taxon>Colocasieae</taxon>
        <taxon>Colocasia</taxon>
    </lineage>
</organism>
<gene>
    <name evidence="2" type="ORF">Taro_020992</name>
</gene>
<comment type="caution">
    <text evidence="2">The sequence shown here is derived from an EMBL/GenBank/DDBJ whole genome shotgun (WGS) entry which is preliminary data.</text>
</comment>
<feature type="compositionally biased region" description="Low complexity" evidence="1">
    <location>
        <begin position="130"/>
        <end position="152"/>
    </location>
</feature>
<name>A0A843V077_COLES</name>
<evidence type="ECO:0000313" key="2">
    <source>
        <dbReference type="EMBL" id="MQL88436.1"/>
    </source>
</evidence>